<reference evidence="2 3" key="1">
    <citation type="submission" date="2016-11" db="EMBL/GenBank/DDBJ databases">
        <title>Trade-off between light-utilization and light-protection in marine flavobacteria.</title>
        <authorList>
            <person name="Kumagai Y."/>
        </authorList>
    </citation>
    <scope>NUCLEOTIDE SEQUENCE [LARGE SCALE GENOMIC DNA]</scope>
    <source>
        <strain evidence="2 3">NBRC 107741</strain>
    </source>
</reference>
<dbReference type="EMBL" id="MQUB01000001">
    <property type="protein sequence ID" value="PQB05613.1"/>
    <property type="molecule type" value="Genomic_DNA"/>
</dbReference>
<dbReference type="OrthoDB" id="329514at2"/>
<dbReference type="RefSeq" id="WP_104813559.1">
    <property type="nucleotide sequence ID" value="NZ_MQUB01000001.1"/>
</dbReference>
<name>A0A2S7KSU4_9FLAO</name>
<proteinExistence type="predicted"/>
<keyword evidence="1" id="KW-0472">Membrane</keyword>
<keyword evidence="1" id="KW-1133">Transmembrane helix</keyword>
<evidence type="ECO:0000256" key="1">
    <source>
        <dbReference type="SAM" id="Phobius"/>
    </source>
</evidence>
<evidence type="ECO:0000313" key="2">
    <source>
        <dbReference type="EMBL" id="PQB05613.1"/>
    </source>
</evidence>
<keyword evidence="1" id="KW-0812">Transmembrane</keyword>
<evidence type="ECO:0008006" key="4">
    <source>
        <dbReference type="Google" id="ProtNLM"/>
    </source>
</evidence>
<sequence>MFYTTVQFLHSWWAYLVLIVVIVATLNAWGGVLSKREYRPQDFRLALFSLIVTHIQFLIGLVLYFVSPLGLKNIINNGMGTVMKDATMRLYAVEHLTVMILAVAFITIGYSRHKKKRLSDKKLKSLAVFYTLALILMLSRIPWAAWLG</sequence>
<comment type="caution">
    <text evidence="2">The sequence shown here is derived from an EMBL/GenBank/DDBJ whole genome shotgun (WGS) entry which is preliminary data.</text>
</comment>
<dbReference type="Proteomes" id="UP000239800">
    <property type="component" value="Unassembled WGS sequence"/>
</dbReference>
<accession>A0A2S7KSU4</accession>
<feature type="transmembrane region" description="Helical" evidence="1">
    <location>
        <begin position="45"/>
        <end position="66"/>
    </location>
</feature>
<feature type="transmembrane region" description="Helical" evidence="1">
    <location>
        <begin position="12"/>
        <end position="33"/>
    </location>
</feature>
<feature type="transmembrane region" description="Helical" evidence="1">
    <location>
        <begin position="86"/>
        <end position="106"/>
    </location>
</feature>
<organism evidence="2 3">
    <name type="scientific">Aureitalea marina</name>
    <dbReference type="NCBI Taxonomy" id="930804"/>
    <lineage>
        <taxon>Bacteria</taxon>
        <taxon>Pseudomonadati</taxon>
        <taxon>Bacteroidota</taxon>
        <taxon>Flavobacteriia</taxon>
        <taxon>Flavobacteriales</taxon>
        <taxon>Flavobacteriaceae</taxon>
        <taxon>Aureitalea</taxon>
    </lineage>
</organism>
<protein>
    <recommendedName>
        <fullName evidence="4">50S ribosomal protein L27</fullName>
    </recommendedName>
</protein>
<evidence type="ECO:0000313" key="3">
    <source>
        <dbReference type="Proteomes" id="UP000239800"/>
    </source>
</evidence>
<dbReference type="AlphaFoldDB" id="A0A2S7KSU4"/>
<feature type="transmembrane region" description="Helical" evidence="1">
    <location>
        <begin position="127"/>
        <end position="146"/>
    </location>
</feature>
<gene>
    <name evidence="2" type="ORF">BST85_12430</name>
</gene>
<keyword evidence="3" id="KW-1185">Reference proteome</keyword>